<protein>
    <recommendedName>
        <fullName evidence="3">Outer membrane protein beta-barrel domain-containing protein</fullName>
    </recommendedName>
</protein>
<dbReference type="AlphaFoldDB" id="F9DG09"/>
<accession>F9DG09</accession>
<dbReference type="PROSITE" id="PS51257">
    <property type="entry name" value="PROKAR_LIPOPROTEIN"/>
    <property type="match status" value="1"/>
</dbReference>
<organism evidence="1 2">
    <name type="scientific">Prevotella pallens ATCC 700821</name>
    <dbReference type="NCBI Taxonomy" id="997353"/>
    <lineage>
        <taxon>Bacteria</taxon>
        <taxon>Pseudomonadati</taxon>
        <taxon>Bacteroidota</taxon>
        <taxon>Bacteroidia</taxon>
        <taxon>Bacteroidales</taxon>
        <taxon>Prevotellaceae</taxon>
        <taxon>Prevotella</taxon>
    </lineage>
</organism>
<dbReference type="EMBL" id="AFPY01000025">
    <property type="protein sequence ID" value="EGQ20874.1"/>
    <property type="molecule type" value="Genomic_DNA"/>
</dbReference>
<dbReference type="HOGENOM" id="CLU_012729_2_0_10"/>
<gene>
    <name evidence="1" type="ORF">HMPREF9144_0599</name>
</gene>
<evidence type="ECO:0000313" key="2">
    <source>
        <dbReference type="Proteomes" id="UP000004123"/>
    </source>
</evidence>
<evidence type="ECO:0008006" key="3">
    <source>
        <dbReference type="Google" id="ProtNLM"/>
    </source>
</evidence>
<reference evidence="1 2" key="1">
    <citation type="submission" date="2011-04" db="EMBL/GenBank/DDBJ databases">
        <authorList>
            <person name="Muzny D."/>
            <person name="Qin X."/>
            <person name="Deng J."/>
            <person name="Jiang H."/>
            <person name="Liu Y."/>
            <person name="Qu J."/>
            <person name="Song X.-Z."/>
            <person name="Zhang L."/>
            <person name="Thornton R."/>
            <person name="Coyle M."/>
            <person name="Francisco L."/>
            <person name="Jackson L."/>
            <person name="Javaid M."/>
            <person name="Korchina V."/>
            <person name="Kovar C."/>
            <person name="Mata R."/>
            <person name="Mathew T."/>
            <person name="Ngo R."/>
            <person name="Nguyen L."/>
            <person name="Nguyen N."/>
            <person name="Okwuonu G."/>
            <person name="Ongeri F."/>
            <person name="Pham C."/>
            <person name="Simmons D."/>
            <person name="Wilczek-Boney K."/>
            <person name="Hale W."/>
            <person name="Jakkamsetti A."/>
            <person name="Pham P."/>
            <person name="Ruth R."/>
            <person name="San Lucas F."/>
            <person name="Warren J."/>
            <person name="Zhang J."/>
            <person name="Zhao Z."/>
            <person name="Zhou C."/>
            <person name="Zhu D."/>
            <person name="Lee S."/>
            <person name="Bess C."/>
            <person name="Blankenburg K."/>
            <person name="Forbes L."/>
            <person name="Fu Q."/>
            <person name="Gubbala S."/>
            <person name="Hirani K."/>
            <person name="Jayaseelan J.C."/>
            <person name="Lara F."/>
            <person name="Munidasa M."/>
            <person name="Palculict T."/>
            <person name="Patil S."/>
            <person name="Pu L.-L."/>
            <person name="Saada N."/>
            <person name="Tang L."/>
            <person name="Weissenberger G."/>
            <person name="Zhu Y."/>
            <person name="Hemphill L."/>
            <person name="Shang Y."/>
            <person name="Youmans B."/>
            <person name="Ayvaz T."/>
            <person name="Ross M."/>
            <person name="Santibanez J."/>
            <person name="Aqrawi P."/>
            <person name="Gross S."/>
            <person name="Joshi V."/>
            <person name="Fowler G."/>
            <person name="Nazareth L."/>
            <person name="Reid J."/>
            <person name="Worley K."/>
            <person name="Petrosino J."/>
            <person name="Highlander S."/>
            <person name="Gibbs R."/>
        </authorList>
    </citation>
    <scope>NUCLEOTIDE SEQUENCE [LARGE SCALE GENOMIC DNA]</scope>
    <source>
        <strain evidence="1 2">ATCC 700821</strain>
    </source>
</reference>
<dbReference type="SUPFAM" id="SSF56935">
    <property type="entry name" value="Porins"/>
    <property type="match status" value="1"/>
</dbReference>
<evidence type="ECO:0000313" key="1">
    <source>
        <dbReference type="EMBL" id="EGQ20874.1"/>
    </source>
</evidence>
<comment type="caution">
    <text evidence="1">The sequence shown here is derived from an EMBL/GenBank/DDBJ whole genome shotgun (WGS) entry which is preliminary data.</text>
</comment>
<dbReference type="Proteomes" id="UP000004123">
    <property type="component" value="Unassembled WGS sequence"/>
</dbReference>
<dbReference type="eggNOG" id="COG4773">
    <property type="taxonomic scope" value="Bacteria"/>
</dbReference>
<sequence length="850" mass="98095">MLYSMRQILLTISIVFSCISIFGQNKIDGKVVGDESVMLTVTPVNNDSILAFTNVDENGNFSLIIDAPTFAQLKIIVTGFNVKTIEKIIKNETQSLTFNVKPEVKQLKEVIVKAKKIRERGDTINYVAASFIDKNDKVLKDLLKKLPGLTISSEGKISVNGQWIKDFYIEGNDILGDRYNIATTNINVESIASVQILQHHEEANVLRGKKTNDQPSINIKLRNSAKGVITSNADIKVGGTPIARDVNLNIMQFTQKRQNLSFVKSNNIGNDLRTELHAPTKINSSYGIGLIIPNNAPINKSWSYNNNSTATTINQLFKLNDTRTLSCSFNYLYDYEHRKSHDYLRYYADSKQDLIYNEQNNLKNRMHHIATYLNYKINSQSLYLKNLLGINLNFNHALGSVLENDSSISQLLKQNDFSISNSLLLNTNSKHLFNEFTSEMKFETSKSNLRFNETTQIFRAQNFIIDNTLSIFSFPINFVKFDIKIQGKLNYEHLKTSLPNSINDIRVIKYGYYILPKFVYYSPNKINFAVYIPIGMMGYNQKDILANRKENRQKFSFNPYATFSWKPLENWEVISIISHDRQFGNGIDILPQMYYLNYRNVFNNAQPYRLELNKTLKGDIAISYKNVLKMFFANVGFIYVNAKDGYLHAYNIVNRQLVFHLSPTIGNYRIMQLKQEASKAFYRWNTKISEQLSIGKSYQNYEINNNTYEGRTDFFQTGIDFNAQFTKWFGISSINLYTFNKTYINNKTSEKNISTFNSLNSAFINLTKNLTLNVEGQYYYNNYFRKEKTSLFLNSTLEWRLKSVTLNMECINLLNKNVFHKITDSSVLKSENSLELRGRTFLVGIRFRII</sequence>
<proteinExistence type="predicted"/>
<dbReference type="STRING" id="997353.HMPREF9144_0599"/>
<name>F9DG09_9BACT</name>